<dbReference type="STRING" id="1968527.B5M47_03960"/>
<dbReference type="CDD" id="cd06462">
    <property type="entry name" value="Peptidase_S24_S26"/>
    <property type="match status" value="1"/>
</dbReference>
<evidence type="ECO:0000256" key="2">
    <source>
        <dbReference type="ARBA" id="ARBA00023125"/>
    </source>
</evidence>
<dbReference type="CDD" id="cd00093">
    <property type="entry name" value="HTH_XRE"/>
    <property type="match status" value="1"/>
</dbReference>
<dbReference type="Pfam" id="PF12844">
    <property type="entry name" value="HTH_19"/>
    <property type="match status" value="1"/>
</dbReference>
<organism evidence="5 6">
    <name type="scientific">candidate division CPR3 bacterium 4484_211</name>
    <dbReference type="NCBI Taxonomy" id="1968527"/>
    <lineage>
        <taxon>Bacteria</taxon>
        <taxon>Bacteria division CPR3</taxon>
    </lineage>
</organism>
<dbReference type="InterPro" id="IPR001387">
    <property type="entry name" value="Cro/C1-type_HTH"/>
</dbReference>
<protein>
    <recommendedName>
        <fullName evidence="4">HTH cro/C1-type domain-containing protein</fullName>
    </recommendedName>
</protein>
<dbReference type="SUPFAM" id="SSF47413">
    <property type="entry name" value="lambda repressor-like DNA-binding domains"/>
    <property type="match status" value="1"/>
</dbReference>
<gene>
    <name evidence="5" type="ORF">B5M47_03960</name>
</gene>
<evidence type="ECO:0000256" key="3">
    <source>
        <dbReference type="ARBA" id="ARBA00023163"/>
    </source>
</evidence>
<feature type="domain" description="HTH cro/C1-type" evidence="4">
    <location>
        <begin position="6"/>
        <end position="60"/>
    </location>
</feature>
<dbReference type="AlphaFoldDB" id="A0A1W9NVZ6"/>
<keyword evidence="2" id="KW-0238">DNA-binding</keyword>
<keyword evidence="1" id="KW-0805">Transcription regulation</keyword>
<dbReference type="PANTHER" id="PTHR40661">
    <property type="match status" value="1"/>
</dbReference>
<proteinExistence type="predicted"/>
<dbReference type="InterPro" id="IPR010982">
    <property type="entry name" value="Lambda_DNA-bd_dom_sf"/>
</dbReference>
<accession>A0A1W9NVZ6</accession>
<dbReference type="PROSITE" id="PS50943">
    <property type="entry name" value="HTH_CROC1"/>
    <property type="match status" value="1"/>
</dbReference>
<dbReference type="Pfam" id="PF00717">
    <property type="entry name" value="Peptidase_S24"/>
    <property type="match status" value="1"/>
</dbReference>
<dbReference type="PANTHER" id="PTHR40661:SF3">
    <property type="entry name" value="FELS-1 PROPHAGE TRANSCRIPTIONAL REGULATOR"/>
    <property type="match status" value="1"/>
</dbReference>
<dbReference type="Proteomes" id="UP000192520">
    <property type="component" value="Unassembled WGS sequence"/>
</dbReference>
<dbReference type="EMBL" id="MZGJ01000038">
    <property type="protein sequence ID" value="OQX50295.1"/>
    <property type="molecule type" value="Genomic_DNA"/>
</dbReference>
<dbReference type="Gene3D" id="1.10.260.40">
    <property type="entry name" value="lambda repressor-like DNA-binding domains"/>
    <property type="match status" value="1"/>
</dbReference>
<name>A0A1W9NVZ6_UNCC3</name>
<dbReference type="SMART" id="SM00530">
    <property type="entry name" value="HTH_XRE"/>
    <property type="match status" value="1"/>
</dbReference>
<sequence>MIGCRIRIYRKKKGLTVKQLAKIIGISQGSLSDIENEKTKPSAKTITSLVRNTDINPDWLLTGEGEMFIRPAKVEFKHMTTEEILKQFPQAIPAHPVPVINIQVPAGFPEIPLEKEQIIDYLYLPDIPKGSLAIKVRGASMEPTIEDGDYVVFLPINKLGEPIKNGDIIIVRNEWNELILKRYRQKEGKAYLTSDNPKYPTIEPNENYKIIGKIIRRVKEERF</sequence>
<dbReference type="GO" id="GO:0003677">
    <property type="term" value="F:DNA binding"/>
    <property type="evidence" value="ECO:0007669"/>
    <property type="project" value="UniProtKB-KW"/>
</dbReference>
<dbReference type="Gene3D" id="2.10.109.10">
    <property type="entry name" value="Umud Fragment, subunit A"/>
    <property type="match status" value="1"/>
</dbReference>
<evidence type="ECO:0000259" key="4">
    <source>
        <dbReference type="PROSITE" id="PS50943"/>
    </source>
</evidence>
<reference evidence="6" key="1">
    <citation type="submission" date="2017-03" db="EMBL/GenBank/DDBJ databases">
        <title>Novel pathways for hydrocarbon cycling and metabolic interdependencies in hydrothermal sediment communities.</title>
        <authorList>
            <person name="Dombrowski N."/>
            <person name="Seitz K."/>
            <person name="Teske A."/>
            <person name="Baker B."/>
        </authorList>
    </citation>
    <scope>NUCLEOTIDE SEQUENCE [LARGE SCALE GENOMIC DNA]</scope>
</reference>
<dbReference type="SUPFAM" id="SSF51306">
    <property type="entry name" value="LexA/Signal peptidase"/>
    <property type="match status" value="1"/>
</dbReference>
<comment type="caution">
    <text evidence="5">The sequence shown here is derived from an EMBL/GenBank/DDBJ whole genome shotgun (WGS) entry which is preliminary data.</text>
</comment>
<dbReference type="InterPro" id="IPR015927">
    <property type="entry name" value="Peptidase_S24_S26A/B/C"/>
</dbReference>
<keyword evidence="3" id="KW-0804">Transcription</keyword>
<dbReference type="InterPro" id="IPR036286">
    <property type="entry name" value="LexA/Signal_pep-like_sf"/>
</dbReference>
<evidence type="ECO:0000313" key="6">
    <source>
        <dbReference type="Proteomes" id="UP000192520"/>
    </source>
</evidence>
<evidence type="ECO:0000256" key="1">
    <source>
        <dbReference type="ARBA" id="ARBA00023015"/>
    </source>
</evidence>
<evidence type="ECO:0000313" key="5">
    <source>
        <dbReference type="EMBL" id="OQX50295.1"/>
    </source>
</evidence>